<reference evidence="2" key="2">
    <citation type="submission" date="2022-10" db="EMBL/GenBank/DDBJ databases">
        <authorList>
            <consortium name="ENA_rothamsted_submissions"/>
            <consortium name="culmorum"/>
            <person name="King R."/>
        </authorList>
    </citation>
    <scope>NUCLEOTIDE SEQUENCE</scope>
</reference>
<dbReference type="AlphaFoldDB" id="A0A9N9RAP5"/>
<name>A0A9N9RAP5_9NEOP</name>
<evidence type="ECO:0000313" key="3">
    <source>
        <dbReference type="Proteomes" id="UP001153714"/>
    </source>
</evidence>
<evidence type="ECO:0000313" key="2">
    <source>
        <dbReference type="EMBL" id="CAG9793787.1"/>
    </source>
</evidence>
<dbReference type="OrthoDB" id="548795at2759"/>
<gene>
    <name evidence="2" type="ORF">DIATSA_LOCUS11200</name>
</gene>
<keyword evidence="3" id="KW-1185">Reference proteome</keyword>
<reference evidence="2" key="1">
    <citation type="submission" date="2021-12" db="EMBL/GenBank/DDBJ databases">
        <authorList>
            <person name="King R."/>
        </authorList>
    </citation>
    <scope>NUCLEOTIDE SEQUENCE</scope>
</reference>
<evidence type="ECO:0000256" key="1">
    <source>
        <dbReference type="SAM" id="MobiDB-lite"/>
    </source>
</evidence>
<dbReference type="EMBL" id="OU893337">
    <property type="protein sequence ID" value="CAG9793787.1"/>
    <property type="molecule type" value="Genomic_DNA"/>
</dbReference>
<proteinExistence type="predicted"/>
<dbReference type="Proteomes" id="UP001153714">
    <property type="component" value="Chromosome 6"/>
</dbReference>
<protein>
    <submittedName>
        <fullName evidence="2">Uncharacterized protein</fullName>
    </submittedName>
</protein>
<sequence length="177" mass="20497">MFKQLKILIVYHSISTLIFDDWKAVTARPPALIGKLDVYGPLQEHIEQLRICLMKINQLCSFAKSEENLSFEGLSAVDPKIKALPEVALLDYLLQSPHVLDLRQVVHLHRRVDDYIFYFECVWPLPTHYTPRLLYKLKIDDSFVEPLPIMPWELVKKEKEGDEEEGDEQQSASSSSD</sequence>
<accession>A0A9N9RAP5</accession>
<feature type="region of interest" description="Disordered" evidence="1">
    <location>
        <begin position="155"/>
        <end position="177"/>
    </location>
</feature>
<organism evidence="2 3">
    <name type="scientific">Diatraea saccharalis</name>
    <name type="common">sugarcane borer</name>
    <dbReference type="NCBI Taxonomy" id="40085"/>
    <lineage>
        <taxon>Eukaryota</taxon>
        <taxon>Metazoa</taxon>
        <taxon>Ecdysozoa</taxon>
        <taxon>Arthropoda</taxon>
        <taxon>Hexapoda</taxon>
        <taxon>Insecta</taxon>
        <taxon>Pterygota</taxon>
        <taxon>Neoptera</taxon>
        <taxon>Endopterygota</taxon>
        <taxon>Lepidoptera</taxon>
        <taxon>Glossata</taxon>
        <taxon>Ditrysia</taxon>
        <taxon>Pyraloidea</taxon>
        <taxon>Crambidae</taxon>
        <taxon>Crambinae</taxon>
        <taxon>Diatraea</taxon>
    </lineage>
</organism>